<evidence type="ECO:0000256" key="11">
    <source>
        <dbReference type="ARBA" id="ARBA00024708"/>
    </source>
</evidence>
<dbReference type="EMBL" id="LFZN01000004">
    <property type="protein sequence ID" value="KXT06907.1"/>
    <property type="molecule type" value="Genomic_DNA"/>
</dbReference>
<comment type="function">
    <text evidence="11">Mannosyltransferase involved in glycosylphosphatidylinositol-anchor biosynthesis. Transfers the third mannose to Man2-GlcN-acyl-PI during GPI precursor assembly.</text>
</comment>
<evidence type="ECO:0000256" key="12">
    <source>
        <dbReference type="RuleBase" id="RU363075"/>
    </source>
</evidence>
<dbReference type="PANTHER" id="PTHR22760">
    <property type="entry name" value="GLYCOSYLTRANSFERASE"/>
    <property type="match status" value="1"/>
</dbReference>
<gene>
    <name evidence="14" type="ORF">AC578_7152</name>
</gene>
<dbReference type="InterPro" id="IPR005599">
    <property type="entry name" value="GPI_mannosylTrfase"/>
</dbReference>
<keyword evidence="7 12" id="KW-0812">Transmembrane</keyword>
<keyword evidence="4" id="KW-0337">GPI-anchor biosynthesis</keyword>
<keyword evidence="6" id="KW-0808">Transferase</keyword>
<comment type="subcellular location">
    <subcellularLocation>
        <location evidence="1 12">Endoplasmic reticulum membrane</location>
        <topology evidence="1 12">Multi-pass membrane protein</topology>
    </subcellularLocation>
</comment>
<sequence>MKQKVAIFIALLVFRMANAHFVQTFFQPDEYFQALEPAWQIAFGPQSGAWITWEWKEHLRTSVHPYLFAVAYRSMDWLCHILQAGDHVRANALGAAPRLIQAFCAASMDYLTWRIAGKVYGSRHAATRAALAVTVCSPWQWHCSVRTFSNSFETSLTAAALYLFPWSMFLEVRDATGAHHRVSPTSLYIALAAAATAFYLRPTNIIIWATISAVIVWHSRSFRKASILAQAAAVAGSSVLAAFAAADRLYYKTWAIPPVHFLYLNLLQDLATFYGQNRIDYYFTEGLPLLLTTAFPFALLGLYQSFVAGQSPKSTGQVISFTFGAATVATVLAFSAISHKEVRFIYPLLPILHVLAARPLASFFNIGAHSKARSVILVCGLAANVLIAYYVSLVHQRGVVDVMHYLRHRQESWIEAAAAGELTEAVPANISVGFLMPCHSTPWRSHFVYPEIEAWALTCEPPVNLSAEERLSYLDEADVFYADPVKWLDNNMQDRKIICDGHETATESSLEQLDVHRRQWPHYLVLFEQLIPTLQPLLAETRYKECRRFFNTHWHDDHRRKGDVVVYCMRR</sequence>
<evidence type="ECO:0000256" key="4">
    <source>
        <dbReference type="ARBA" id="ARBA00022502"/>
    </source>
</evidence>
<evidence type="ECO:0000256" key="5">
    <source>
        <dbReference type="ARBA" id="ARBA00022676"/>
    </source>
</evidence>
<feature type="transmembrane region" description="Helical" evidence="12">
    <location>
        <begin position="227"/>
        <end position="246"/>
    </location>
</feature>
<feature type="transmembrane region" description="Helical" evidence="12">
    <location>
        <begin position="372"/>
        <end position="391"/>
    </location>
</feature>
<evidence type="ECO:0000256" key="9">
    <source>
        <dbReference type="ARBA" id="ARBA00022989"/>
    </source>
</evidence>
<comment type="pathway">
    <text evidence="2">Glycolipid biosynthesis; glycosylphosphatidylinositol-anchor biosynthesis.</text>
</comment>
<evidence type="ECO:0000256" key="10">
    <source>
        <dbReference type="ARBA" id="ARBA00023136"/>
    </source>
</evidence>
<feature type="transmembrane region" description="Helical" evidence="12">
    <location>
        <begin position="287"/>
        <end position="306"/>
    </location>
</feature>
<proteinExistence type="inferred from homology"/>
<evidence type="ECO:0000256" key="2">
    <source>
        <dbReference type="ARBA" id="ARBA00004687"/>
    </source>
</evidence>
<dbReference type="AlphaFoldDB" id="A0A139HWU6"/>
<feature type="transmembrane region" description="Helical" evidence="12">
    <location>
        <begin position="187"/>
        <end position="215"/>
    </location>
</feature>
<comment type="caution">
    <text evidence="14">The sequence shown here is derived from an EMBL/GenBank/DDBJ whole genome shotgun (WGS) entry which is preliminary data.</text>
</comment>
<feature type="transmembrane region" description="Helical" evidence="12">
    <location>
        <begin position="344"/>
        <end position="366"/>
    </location>
</feature>
<evidence type="ECO:0000256" key="3">
    <source>
        <dbReference type="ARBA" id="ARBA00006065"/>
    </source>
</evidence>
<dbReference type="STRING" id="321146.A0A139HWU6"/>
<keyword evidence="9 12" id="KW-1133">Transmembrane helix</keyword>
<feature type="transmembrane region" description="Helical" evidence="12">
    <location>
        <begin position="318"/>
        <end position="337"/>
    </location>
</feature>
<dbReference type="OrthoDB" id="416834at2759"/>
<feature type="signal peptide" evidence="13">
    <location>
        <begin position="1"/>
        <end position="19"/>
    </location>
</feature>
<reference evidence="14 15" key="1">
    <citation type="submission" date="2015-07" db="EMBL/GenBank/DDBJ databases">
        <title>Comparative genomics of the Sigatoka disease complex on banana suggests a link between parallel evolutionary changes in Pseudocercospora fijiensis and Pseudocercospora eumusae and increased virulence on the banana host.</title>
        <authorList>
            <person name="Chang T.-C."/>
            <person name="Salvucci A."/>
            <person name="Crous P.W."/>
            <person name="Stergiopoulos I."/>
        </authorList>
    </citation>
    <scope>NUCLEOTIDE SEQUENCE [LARGE SCALE GENOMIC DNA]</scope>
    <source>
        <strain evidence="14 15">CBS 114824</strain>
    </source>
</reference>
<evidence type="ECO:0000313" key="15">
    <source>
        <dbReference type="Proteomes" id="UP000070133"/>
    </source>
</evidence>
<dbReference type="EC" id="2.4.1.-" evidence="12"/>
<evidence type="ECO:0000256" key="7">
    <source>
        <dbReference type="ARBA" id="ARBA00022692"/>
    </source>
</evidence>
<comment type="similarity">
    <text evidence="3">Belongs to the glycosyltransferase 22 family. PIGB subfamily.</text>
</comment>
<evidence type="ECO:0000256" key="8">
    <source>
        <dbReference type="ARBA" id="ARBA00022824"/>
    </source>
</evidence>
<dbReference type="UniPathway" id="UPA00196"/>
<keyword evidence="15" id="KW-1185">Reference proteome</keyword>
<keyword evidence="13" id="KW-0732">Signal</keyword>
<dbReference type="Proteomes" id="UP000070133">
    <property type="component" value="Unassembled WGS sequence"/>
</dbReference>
<keyword evidence="5 12" id="KW-0328">Glycosyltransferase</keyword>
<dbReference type="GO" id="GO:0005789">
    <property type="term" value="C:endoplasmic reticulum membrane"/>
    <property type="evidence" value="ECO:0007669"/>
    <property type="project" value="UniProtKB-SubCell"/>
</dbReference>
<evidence type="ECO:0000256" key="1">
    <source>
        <dbReference type="ARBA" id="ARBA00004477"/>
    </source>
</evidence>
<accession>A0A139HWU6</accession>
<keyword evidence="8 12" id="KW-0256">Endoplasmic reticulum</keyword>
<name>A0A139HWU6_9PEZI</name>
<dbReference type="GO" id="GO:0000026">
    <property type="term" value="F:alpha-1,2-mannosyltransferase activity"/>
    <property type="evidence" value="ECO:0007669"/>
    <property type="project" value="TreeGrafter"/>
</dbReference>
<feature type="chain" id="PRO_5007807028" description="Mannosyltransferase" evidence="13">
    <location>
        <begin position="20"/>
        <end position="571"/>
    </location>
</feature>
<keyword evidence="10 12" id="KW-0472">Membrane</keyword>
<organism evidence="14 15">
    <name type="scientific">Pseudocercospora eumusae</name>
    <dbReference type="NCBI Taxonomy" id="321146"/>
    <lineage>
        <taxon>Eukaryota</taxon>
        <taxon>Fungi</taxon>
        <taxon>Dikarya</taxon>
        <taxon>Ascomycota</taxon>
        <taxon>Pezizomycotina</taxon>
        <taxon>Dothideomycetes</taxon>
        <taxon>Dothideomycetidae</taxon>
        <taxon>Mycosphaerellales</taxon>
        <taxon>Mycosphaerellaceae</taxon>
        <taxon>Pseudocercospora</taxon>
    </lineage>
</organism>
<dbReference type="PANTHER" id="PTHR22760:SF4">
    <property type="entry name" value="GPI MANNOSYLTRANSFERASE 3"/>
    <property type="match status" value="1"/>
</dbReference>
<dbReference type="Pfam" id="PF03901">
    <property type="entry name" value="Glyco_transf_22"/>
    <property type="match status" value="1"/>
</dbReference>
<evidence type="ECO:0000313" key="14">
    <source>
        <dbReference type="EMBL" id="KXT06907.1"/>
    </source>
</evidence>
<dbReference type="GO" id="GO:0006506">
    <property type="term" value="P:GPI anchor biosynthetic process"/>
    <property type="evidence" value="ECO:0007669"/>
    <property type="project" value="UniProtKB-UniPathway"/>
</dbReference>
<evidence type="ECO:0000256" key="13">
    <source>
        <dbReference type="SAM" id="SignalP"/>
    </source>
</evidence>
<evidence type="ECO:0000256" key="6">
    <source>
        <dbReference type="ARBA" id="ARBA00022679"/>
    </source>
</evidence>
<protein>
    <recommendedName>
        <fullName evidence="12">Mannosyltransferase</fullName>
        <ecNumber evidence="12">2.4.1.-</ecNumber>
    </recommendedName>
</protein>